<evidence type="ECO:0000256" key="1">
    <source>
        <dbReference type="SAM" id="Phobius"/>
    </source>
</evidence>
<sequence length="105" mass="12170">MDKLCFFSASILLMLISIQWYRNKWLMLMSGYNTMPEEERKKIDIRPYAIAGSRSMASGSLLMCIYGINTLELSIAKEYILTALIISWMLCIWSIISILKLNFCK</sequence>
<name>A0A9E7DBC6_9ACTN</name>
<evidence type="ECO:0000313" key="3">
    <source>
        <dbReference type="Proteomes" id="UP000831562"/>
    </source>
</evidence>
<proteinExistence type="predicted"/>
<dbReference type="Proteomes" id="UP000831562">
    <property type="component" value="Chromosome"/>
</dbReference>
<protein>
    <submittedName>
        <fullName evidence="2">DUF3784 domain-containing protein</fullName>
    </submittedName>
</protein>
<accession>A0A9E7DBC6</accession>
<gene>
    <name evidence="2" type="ORF">M3I19_05715</name>
</gene>
<feature type="transmembrane region" description="Helical" evidence="1">
    <location>
        <begin position="80"/>
        <end position="99"/>
    </location>
</feature>
<keyword evidence="1" id="KW-0812">Transmembrane</keyword>
<feature type="transmembrane region" description="Helical" evidence="1">
    <location>
        <begin position="6"/>
        <end position="22"/>
    </location>
</feature>
<feature type="transmembrane region" description="Helical" evidence="1">
    <location>
        <begin position="48"/>
        <end position="68"/>
    </location>
</feature>
<keyword evidence="1" id="KW-1133">Transmembrane helix</keyword>
<organism evidence="2 3">
    <name type="scientific">Lancefieldella parvula</name>
    <dbReference type="NCBI Taxonomy" id="1382"/>
    <lineage>
        <taxon>Bacteria</taxon>
        <taxon>Bacillati</taxon>
        <taxon>Actinomycetota</taxon>
        <taxon>Coriobacteriia</taxon>
        <taxon>Coriobacteriales</taxon>
        <taxon>Atopobiaceae</taxon>
        <taxon>Lancefieldella</taxon>
    </lineage>
</organism>
<dbReference type="AlphaFoldDB" id="A0A9E7DBC6"/>
<reference evidence="2" key="1">
    <citation type="submission" date="2022-05" db="EMBL/GenBank/DDBJ databases">
        <title>Using nanopore sequencing to obtain complete genomes from saliva samples.</title>
        <authorList>
            <person name="Baker J.L."/>
        </authorList>
    </citation>
    <scope>NUCLEOTIDE SEQUENCE</scope>
    <source>
        <strain evidence="2">JCVI-JB-Lp32</strain>
    </source>
</reference>
<dbReference type="Pfam" id="PF12650">
    <property type="entry name" value="DUF3784"/>
    <property type="match status" value="1"/>
</dbReference>
<dbReference type="EMBL" id="CP097092">
    <property type="protein sequence ID" value="UQF77784.1"/>
    <property type="molecule type" value="Genomic_DNA"/>
</dbReference>
<keyword evidence="1" id="KW-0472">Membrane</keyword>
<dbReference type="InterPro" id="IPR017259">
    <property type="entry name" value="UCP037672"/>
</dbReference>
<evidence type="ECO:0000313" key="2">
    <source>
        <dbReference type="EMBL" id="UQF77784.1"/>
    </source>
</evidence>